<protein>
    <submittedName>
        <fullName evidence="2">Uncharacterized protein</fullName>
    </submittedName>
</protein>
<comment type="caution">
    <text evidence="2">The sequence shown here is derived from an EMBL/GenBank/DDBJ whole genome shotgun (WGS) entry which is preliminary data.</text>
</comment>
<sequence length="166" mass="18172">MCCLSAFAIQMSLAEDSGNFFTSLSVSCLCCPLLYISLPCSWFLHLLLVILYLTIITTWNAGAKEPRSLGLQCLPYIIQLLAICSLMPGETPTAENLHRAWERCEDAETPSCALKSHTISQGMLTASERPALFRSTTKKLSALEASSSISIYITAIAELHASYTFP</sequence>
<keyword evidence="1" id="KW-0472">Membrane</keyword>
<dbReference type="RefSeq" id="XP_046054138.1">
    <property type="nucleotide sequence ID" value="XM_046191890.1"/>
</dbReference>
<name>A0A9P9HYB6_FUSRE</name>
<accession>A0A9P9HYB6</accession>
<dbReference type="EMBL" id="JAGMUX010000003">
    <property type="protein sequence ID" value="KAH7265403.1"/>
    <property type="molecule type" value="Genomic_DNA"/>
</dbReference>
<keyword evidence="1" id="KW-1133">Transmembrane helix</keyword>
<evidence type="ECO:0000313" key="2">
    <source>
        <dbReference type="EMBL" id="KAH7265403.1"/>
    </source>
</evidence>
<gene>
    <name evidence="2" type="ORF">BKA55DRAFT_558922</name>
</gene>
<keyword evidence="1" id="KW-0812">Transmembrane</keyword>
<dbReference type="Proteomes" id="UP000720189">
    <property type="component" value="Unassembled WGS sequence"/>
</dbReference>
<organism evidence="2 3">
    <name type="scientific">Fusarium redolens</name>
    <dbReference type="NCBI Taxonomy" id="48865"/>
    <lineage>
        <taxon>Eukaryota</taxon>
        <taxon>Fungi</taxon>
        <taxon>Dikarya</taxon>
        <taxon>Ascomycota</taxon>
        <taxon>Pezizomycotina</taxon>
        <taxon>Sordariomycetes</taxon>
        <taxon>Hypocreomycetidae</taxon>
        <taxon>Hypocreales</taxon>
        <taxon>Nectriaceae</taxon>
        <taxon>Fusarium</taxon>
        <taxon>Fusarium redolens species complex</taxon>
    </lineage>
</organism>
<keyword evidence="3" id="KW-1185">Reference proteome</keyword>
<feature type="transmembrane region" description="Helical" evidence="1">
    <location>
        <begin position="42"/>
        <end position="62"/>
    </location>
</feature>
<evidence type="ECO:0000313" key="3">
    <source>
        <dbReference type="Proteomes" id="UP000720189"/>
    </source>
</evidence>
<evidence type="ECO:0000256" key="1">
    <source>
        <dbReference type="SAM" id="Phobius"/>
    </source>
</evidence>
<dbReference type="AlphaFoldDB" id="A0A9P9HYB6"/>
<proteinExistence type="predicted"/>
<reference evidence="2" key="1">
    <citation type="journal article" date="2021" name="Nat. Commun.">
        <title>Genetic determinants of endophytism in the Arabidopsis root mycobiome.</title>
        <authorList>
            <person name="Mesny F."/>
            <person name="Miyauchi S."/>
            <person name="Thiergart T."/>
            <person name="Pickel B."/>
            <person name="Atanasova L."/>
            <person name="Karlsson M."/>
            <person name="Huettel B."/>
            <person name="Barry K.W."/>
            <person name="Haridas S."/>
            <person name="Chen C."/>
            <person name="Bauer D."/>
            <person name="Andreopoulos W."/>
            <person name="Pangilinan J."/>
            <person name="LaButti K."/>
            <person name="Riley R."/>
            <person name="Lipzen A."/>
            <person name="Clum A."/>
            <person name="Drula E."/>
            <person name="Henrissat B."/>
            <person name="Kohler A."/>
            <person name="Grigoriev I.V."/>
            <person name="Martin F.M."/>
            <person name="Hacquard S."/>
        </authorList>
    </citation>
    <scope>NUCLEOTIDE SEQUENCE</scope>
    <source>
        <strain evidence="2">MPI-CAGE-AT-0023</strain>
    </source>
</reference>
<dbReference type="GeneID" id="70221844"/>